<evidence type="ECO:0000313" key="2">
    <source>
        <dbReference type="EMBL" id="OLL22554.1"/>
    </source>
</evidence>
<proteinExistence type="predicted"/>
<comment type="caution">
    <text evidence="2">The sequence shown here is derived from an EMBL/GenBank/DDBJ whole genome shotgun (WGS) entry which is preliminary data.</text>
</comment>
<organism evidence="2 3">
    <name type="scientific">Neolecta irregularis (strain DAH-3)</name>
    <dbReference type="NCBI Taxonomy" id="1198029"/>
    <lineage>
        <taxon>Eukaryota</taxon>
        <taxon>Fungi</taxon>
        <taxon>Dikarya</taxon>
        <taxon>Ascomycota</taxon>
        <taxon>Taphrinomycotina</taxon>
        <taxon>Neolectales</taxon>
        <taxon>Neolectaceae</taxon>
        <taxon>Neolecta</taxon>
    </lineage>
</organism>
<gene>
    <name evidence="2" type="ORF">NEOLI_000757</name>
</gene>
<evidence type="ECO:0000313" key="3">
    <source>
        <dbReference type="Proteomes" id="UP000186594"/>
    </source>
</evidence>
<reference evidence="2 3" key="1">
    <citation type="submission" date="2016-04" db="EMBL/GenBank/DDBJ databases">
        <title>Evolutionary innovation and constraint leading to complex multicellularity in the Ascomycota.</title>
        <authorList>
            <person name="Cisse O."/>
            <person name="Nguyen A."/>
            <person name="Hewitt D.A."/>
            <person name="Jedd G."/>
            <person name="Stajich J.E."/>
        </authorList>
    </citation>
    <scope>NUCLEOTIDE SEQUENCE [LARGE SCALE GENOMIC DNA]</scope>
    <source>
        <strain evidence="2 3">DAH-3</strain>
    </source>
</reference>
<dbReference type="Proteomes" id="UP000186594">
    <property type="component" value="Unassembled WGS sequence"/>
</dbReference>
<protein>
    <submittedName>
        <fullName evidence="2">Uncharacterized protein</fullName>
    </submittedName>
</protein>
<feature type="region of interest" description="Disordered" evidence="1">
    <location>
        <begin position="1"/>
        <end position="20"/>
    </location>
</feature>
<keyword evidence="3" id="KW-1185">Reference proteome</keyword>
<name>A0A1U7LIT1_NEOID</name>
<sequence>MDAPHKEPRRRERMSMTPVSMFEGLPTPPKYYSTPATPGVLTPPLSRKPSVFFNPTHESAVENQWFYRSAAKVASEGMEERGESWIIQAEDDSGTVYHSESDGPKKKHWIEKKDGRWGKFVGNILAWWEDDDNDVLDEFAYDSAQIGSPEKRQEDGDWTAVIEPFSVAAFMIVASTRLGKWFL</sequence>
<evidence type="ECO:0000256" key="1">
    <source>
        <dbReference type="SAM" id="MobiDB-lite"/>
    </source>
</evidence>
<accession>A0A1U7LIT1</accession>
<dbReference type="AlphaFoldDB" id="A0A1U7LIT1"/>
<feature type="compositionally biased region" description="Basic and acidic residues" evidence="1">
    <location>
        <begin position="1"/>
        <end position="14"/>
    </location>
</feature>
<dbReference type="EMBL" id="LXFE01003037">
    <property type="protein sequence ID" value="OLL22554.1"/>
    <property type="molecule type" value="Genomic_DNA"/>
</dbReference>